<reference evidence="1 2" key="2">
    <citation type="submission" date="2020-03" db="EMBL/GenBank/DDBJ databases">
        <title>Roseomonas stagni sp. nov., isolated from pond water in Japan.</title>
        <authorList>
            <person name="Furuhata K."/>
            <person name="Miyamoto H."/>
            <person name="Goto K."/>
        </authorList>
    </citation>
    <scope>NUCLEOTIDE SEQUENCE [LARGE SCALE GENOMIC DNA]</scope>
    <source>
        <strain evidence="1 2">PeD5</strain>
    </source>
</reference>
<keyword evidence="2" id="KW-1185">Reference proteome</keyword>
<proteinExistence type="predicted"/>
<dbReference type="AlphaFoldDB" id="A0A6M1LI81"/>
<dbReference type="Proteomes" id="UP000475385">
    <property type="component" value="Unassembled WGS sequence"/>
</dbReference>
<evidence type="ECO:0000313" key="2">
    <source>
        <dbReference type="Proteomes" id="UP000475385"/>
    </source>
</evidence>
<reference evidence="1 2" key="1">
    <citation type="submission" date="2020-02" db="EMBL/GenBank/DDBJ databases">
        <authorList>
            <person name="Kim H.M."/>
            <person name="Jeon C.O."/>
        </authorList>
    </citation>
    <scope>NUCLEOTIDE SEQUENCE [LARGE SCALE GENOMIC DNA]</scope>
    <source>
        <strain evidence="1 2">PeD5</strain>
    </source>
</reference>
<accession>A0A6M1LI81</accession>
<comment type="caution">
    <text evidence="1">The sequence shown here is derived from an EMBL/GenBank/DDBJ whole genome shotgun (WGS) entry which is preliminary data.</text>
</comment>
<protein>
    <submittedName>
        <fullName evidence="1">Uncharacterized protein</fullName>
    </submittedName>
</protein>
<organism evidence="1 2">
    <name type="scientific">Falsiroseomonas algicola</name>
    <dbReference type="NCBI Taxonomy" id="2716930"/>
    <lineage>
        <taxon>Bacteria</taxon>
        <taxon>Pseudomonadati</taxon>
        <taxon>Pseudomonadota</taxon>
        <taxon>Alphaproteobacteria</taxon>
        <taxon>Acetobacterales</taxon>
        <taxon>Roseomonadaceae</taxon>
        <taxon>Falsiroseomonas</taxon>
    </lineage>
</organism>
<dbReference type="EMBL" id="JAAIKB010000002">
    <property type="protein sequence ID" value="NGM19719.1"/>
    <property type="molecule type" value="Genomic_DNA"/>
</dbReference>
<name>A0A6M1LI81_9PROT</name>
<gene>
    <name evidence="1" type="ORF">G3576_06810</name>
</gene>
<evidence type="ECO:0000313" key="1">
    <source>
        <dbReference type="EMBL" id="NGM19719.1"/>
    </source>
</evidence>
<dbReference type="RefSeq" id="WP_164693600.1">
    <property type="nucleotide sequence ID" value="NZ_JAAIKB010000002.1"/>
</dbReference>
<sequence length="119" mass="12542">MTPELRRIVAAEAHRRATGRCPVLLHALGTGESFAIRPEAEGFTDMESGLVVRSAPDGTLLVGAVHRLALAAEDAVLFRGQDLVTAERFTGRAGGGASVTLYADGGDFFQYAVVDQARA</sequence>